<dbReference type="AlphaFoldDB" id="A0A059CW30"/>
<feature type="compositionally biased region" description="Basic residues" evidence="5">
    <location>
        <begin position="12"/>
        <end position="29"/>
    </location>
</feature>
<feature type="compositionally biased region" description="Low complexity" evidence="5">
    <location>
        <begin position="199"/>
        <end position="215"/>
    </location>
</feature>
<dbReference type="PANTHER" id="PTHR13408:SF0">
    <property type="entry name" value="DNA-DIRECTED RNA POLYMERASE III SUBUNIT RPC4"/>
    <property type="match status" value="1"/>
</dbReference>
<evidence type="ECO:0000313" key="6">
    <source>
        <dbReference type="EMBL" id="KCW82160.1"/>
    </source>
</evidence>
<dbReference type="EMBL" id="KK198755">
    <property type="protein sequence ID" value="KCW82159.1"/>
    <property type="molecule type" value="Genomic_DNA"/>
</dbReference>
<evidence type="ECO:0000256" key="5">
    <source>
        <dbReference type="SAM" id="MobiDB-lite"/>
    </source>
</evidence>
<dbReference type="STRING" id="71139.A0A059CW30"/>
<comment type="subcellular location">
    <subcellularLocation>
        <location evidence="1">Nucleus</location>
    </subcellularLocation>
</comment>
<dbReference type="GO" id="GO:0003677">
    <property type="term" value="F:DNA binding"/>
    <property type="evidence" value="ECO:0007669"/>
    <property type="project" value="InterPro"/>
</dbReference>
<sequence length="304" mass="33454">MDSKPVSDKAAPPRKVRFAPKAPPVRKPKPAAVKTEARDDDDDDDEAKAKDLLRHFNEGILKEKPKIERKVAPSQIAFGYGGTSASLKSYHVQKDQNNVNSYQGTSSGPGLRGMKEYREPWDYYSYYPVTLPLRRPYSGNPELLDEEEFGEAPSSVTYNENILNTAMELDLMDSQRDGSLEPSMFFIQLPPTVPMAKRSTTAAGNETTESSTSSNVLGSLEKSCSLDELPAGLMGKMLVYRSGAVKLKLGDTLYDVSSGLDCVFAQDVVAVNRTEKHFCVVGELNKRAILTPDVDSVLESMSEL</sequence>
<proteinExistence type="predicted"/>
<dbReference type="Pfam" id="PF05132">
    <property type="entry name" value="RNA_pol_Rpc4"/>
    <property type="match status" value="1"/>
</dbReference>
<keyword evidence="3" id="KW-0804">Transcription</keyword>
<dbReference type="OMA" id="TPGLNCV"/>
<dbReference type="PANTHER" id="PTHR13408">
    <property type="entry name" value="DNA-DIRECTED RNA POLYMERASE III"/>
    <property type="match status" value="1"/>
</dbReference>
<evidence type="ECO:0000256" key="1">
    <source>
        <dbReference type="ARBA" id="ARBA00004123"/>
    </source>
</evidence>
<feature type="region of interest" description="Disordered" evidence="5">
    <location>
        <begin position="1"/>
        <end position="49"/>
    </location>
</feature>
<dbReference type="InterPro" id="IPR007811">
    <property type="entry name" value="RPC4"/>
</dbReference>
<dbReference type="Gramene" id="KCW82160">
    <property type="protein sequence ID" value="KCW82160"/>
    <property type="gene ID" value="EUGRSUZ_C03553"/>
</dbReference>
<protein>
    <submittedName>
        <fullName evidence="6">Uncharacterized protein</fullName>
    </submittedName>
</protein>
<feature type="region of interest" description="Disordered" evidence="5">
    <location>
        <begin position="198"/>
        <end position="217"/>
    </location>
</feature>
<evidence type="ECO:0000256" key="3">
    <source>
        <dbReference type="ARBA" id="ARBA00023163"/>
    </source>
</evidence>
<dbReference type="FunCoup" id="A0A059CW30">
    <property type="interactions" value="184"/>
</dbReference>
<dbReference type="eggNOG" id="KOG3122">
    <property type="taxonomic scope" value="Eukaryota"/>
</dbReference>
<dbReference type="OrthoDB" id="5836119at2759"/>
<evidence type="ECO:0000256" key="2">
    <source>
        <dbReference type="ARBA" id="ARBA00022478"/>
    </source>
</evidence>
<dbReference type="GO" id="GO:0005666">
    <property type="term" value="C:RNA polymerase III complex"/>
    <property type="evidence" value="ECO:0000318"/>
    <property type="project" value="GO_Central"/>
</dbReference>
<reference evidence="6" key="1">
    <citation type="submission" date="2013-07" db="EMBL/GenBank/DDBJ databases">
        <title>The genome of Eucalyptus grandis.</title>
        <authorList>
            <person name="Schmutz J."/>
            <person name="Hayes R."/>
            <person name="Myburg A."/>
            <person name="Tuskan G."/>
            <person name="Grattapaglia D."/>
            <person name="Rokhsar D.S."/>
        </authorList>
    </citation>
    <scope>NUCLEOTIDE SEQUENCE</scope>
    <source>
        <tissue evidence="6">Leaf extractions</tissue>
    </source>
</reference>
<dbReference type="EMBL" id="KK198755">
    <property type="protein sequence ID" value="KCW82160.1"/>
    <property type="molecule type" value="Genomic_DNA"/>
</dbReference>
<dbReference type="GO" id="GO:0042797">
    <property type="term" value="P:tRNA transcription by RNA polymerase III"/>
    <property type="evidence" value="ECO:0000318"/>
    <property type="project" value="GO_Central"/>
</dbReference>
<gene>
    <name evidence="6" type="ORF">EUGRSUZ_C03553</name>
</gene>
<dbReference type="Gramene" id="KCW82159">
    <property type="protein sequence ID" value="KCW82159"/>
    <property type="gene ID" value="EUGRSUZ_C03553"/>
</dbReference>
<keyword evidence="4" id="KW-0539">Nucleus</keyword>
<organism evidence="6">
    <name type="scientific">Eucalyptus grandis</name>
    <name type="common">Flooded gum</name>
    <dbReference type="NCBI Taxonomy" id="71139"/>
    <lineage>
        <taxon>Eukaryota</taxon>
        <taxon>Viridiplantae</taxon>
        <taxon>Streptophyta</taxon>
        <taxon>Embryophyta</taxon>
        <taxon>Tracheophyta</taxon>
        <taxon>Spermatophyta</taxon>
        <taxon>Magnoliopsida</taxon>
        <taxon>eudicotyledons</taxon>
        <taxon>Gunneridae</taxon>
        <taxon>Pentapetalae</taxon>
        <taxon>rosids</taxon>
        <taxon>malvids</taxon>
        <taxon>Myrtales</taxon>
        <taxon>Myrtaceae</taxon>
        <taxon>Myrtoideae</taxon>
        <taxon>Eucalypteae</taxon>
        <taxon>Eucalyptus</taxon>
    </lineage>
</organism>
<name>A0A059CW30_EUCGR</name>
<evidence type="ECO:0000256" key="4">
    <source>
        <dbReference type="ARBA" id="ARBA00023242"/>
    </source>
</evidence>
<accession>A0A059CW30</accession>
<keyword evidence="2" id="KW-0240">DNA-directed RNA polymerase</keyword>